<dbReference type="PIRSF" id="PIRSF000209">
    <property type="entry name" value="Bifunctional_P450_P450R"/>
    <property type="match status" value="1"/>
</dbReference>
<dbReference type="InterPro" id="IPR039261">
    <property type="entry name" value="FNR_nucleotide-bd"/>
</dbReference>
<dbReference type="eggNOG" id="KOG1158">
    <property type="taxonomic scope" value="Eukaryota"/>
</dbReference>
<feature type="domain" description="FAD-binding FR-type" evidence="19">
    <location>
        <begin position="676"/>
        <end position="905"/>
    </location>
</feature>
<dbReference type="PANTHER" id="PTHR19384:SF127">
    <property type="entry name" value="BIFUNCTIONAL CYTOCHROME P450_NADPH--P450 REDUCTASE"/>
    <property type="match status" value="1"/>
</dbReference>
<dbReference type="InterPro" id="IPR023173">
    <property type="entry name" value="NADPH_Cyt_P450_Rdtase_alpha"/>
</dbReference>
<dbReference type="EMBL" id="KI912122">
    <property type="protein sequence ID" value="ETS73288.1"/>
    <property type="molecule type" value="Genomic_DNA"/>
</dbReference>
<evidence type="ECO:0000256" key="14">
    <source>
        <dbReference type="ARBA" id="ARBA00047827"/>
    </source>
</evidence>
<dbReference type="PRINTS" id="PR00463">
    <property type="entry name" value="EP450I"/>
</dbReference>
<dbReference type="SUPFAM" id="SSF52218">
    <property type="entry name" value="Flavoproteins"/>
    <property type="match status" value="1"/>
</dbReference>
<dbReference type="FunFam" id="3.40.50.80:FF:000031">
    <property type="entry name" value="Bifunctional cytochrome P450/NADPH--P450 reductase"/>
    <property type="match status" value="1"/>
</dbReference>
<dbReference type="FunFam" id="1.10.630.10:FF:000040">
    <property type="entry name" value="Bifunctional cytochrome P450/NADPH--P450 reductase"/>
    <property type="match status" value="1"/>
</dbReference>
<reference evidence="21" key="1">
    <citation type="journal article" date="2015" name="BMC Genomics">
        <title>Genomic and transcriptomic analysis of the endophytic fungus Pestalotiopsis fici reveals its lifestyle and high potential for synthesis of natural products.</title>
        <authorList>
            <person name="Wang X."/>
            <person name="Zhang X."/>
            <person name="Liu L."/>
            <person name="Xiang M."/>
            <person name="Wang W."/>
            <person name="Sun X."/>
            <person name="Che Y."/>
            <person name="Guo L."/>
            <person name="Liu G."/>
            <person name="Guo L."/>
            <person name="Wang C."/>
            <person name="Yin W.B."/>
            <person name="Stadler M."/>
            <person name="Zhang X."/>
            <person name="Liu X."/>
        </authorList>
    </citation>
    <scope>NUCLEOTIDE SEQUENCE [LARGE SCALE GENOMIC DNA]</scope>
    <source>
        <strain evidence="21">W106-1 / CGMCC3.15140</strain>
    </source>
</reference>
<dbReference type="GO" id="GO:0005829">
    <property type="term" value="C:cytosol"/>
    <property type="evidence" value="ECO:0007669"/>
    <property type="project" value="TreeGrafter"/>
</dbReference>
<evidence type="ECO:0000256" key="17">
    <source>
        <dbReference type="PIRSR" id="PIRSR000209-1"/>
    </source>
</evidence>
<dbReference type="CDD" id="cd06206">
    <property type="entry name" value="bifunctional_CYPOR"/>
    <property type="match status" value="1"/>
</dbReference>
<dbReference type="eggNOG" id="KOG0157">
    <property type="taxonomic scope" value="Eukaryota"/>
</dbReference>
<name>W3WHD1_PESFW</name>
<dbReference type="InterPro" id="IPR017938">
    <property type="entry name" value="Riboflavin_synthase-like_b-brl"/>
</dbReference>
<evidence type="ECO:0000256" key="4">
    <source>
        <dbReference type="ARBA" id="ARBA00022617"/>
    </source>
</evidence>
<dbReference type="InterPro" id="IPR023206">
    <property type="entry name" value="Bifunctional_P450_P450_red"/>
</dbReference>
<evidence type="ECO:0000256" key="12">
    <source>
        <dbReference type="ARBA" id="ARBA00023004"/>
    </source>
</evidence>
<evidence type="ECO:0000259" key="18">
    <source>
        <dbReference type="PROSITE" id="PS50902"/>
    </source>
</evidence>
<dbReference type="InterPro" id="IPR017972">
    <property type="entry name" value="Cyt_P450_CS"/>
</dbReference>
<organism evidence="20 21">
    <name type="scientific">Pestalotiopsis fici (strain W106-1 / CGMCC3.15140)</name>
    <dbReference type="NCBI Taxonomy" id="1229662"/>
    <lineage>
        <taxon>Eukaryota</taxon>
        <taxon>Fungi</taxon>
        <taxon>Dikarya</taxon>
        <taxon>Ascomycota</taxon>
        <taxon>Pezizomycotina</taxon>
        <taxon>Sordariomycetes</taxon>
        <taxon>Xylariomycetidae</taxon>
        <taxon>Amphisphaeriales</taxon>
        <taxon>Sporocadaceae</taxon>
        <taxon>Pestalotiopsis</taxon>
    </lineage>
</organism>
<evidence type="ECO:0000259" key="19">
    <source>
        <dbReference type="PROSITE" id="PS51384"/>
    </source>
</evidence>
<dbReference type="PANTHER" id="PTHR19384">
    <property type="entry name" value="NITRIC OXIDE SYNTHASE-RELATED"/>
    <property type="match status" value="1"/>
</dbReference>
<sequence length="1067" mass="118168">MAEVVPIPEPPALPLLGHVGTVDQEFPLGSFMSLADKYGEIYRLQFPGSKLIVVSTHALVDELCDEKRFKKIPGSVLKQIRNGVNDGLFTAKLEEPNWGIAHRVLMPAFGPLSIRGMFDEMHDIAIQLTMKWARYGPSTPLLVTDDFTRLTLDTLALCAMGFRFNSFYTNQLHPFIDAMGDFLAEAGTRTRRPPLPAWFYKNQEAKFFSDIEVLRKTAFEVLEERKAGESDRKDLLAAMLKGADPRSGVHMTDQSIVDNLITFLIAGHETTSGLLSFAFYELLRNPDEYRKAQQEVDSVIGKGPIKVEHMSKLPYISAILRETLRIQSPITMIVVSPTEDTLLGGKYAVSKDDQIAMMIKKSHLDPKVYGEDAAEFKPERMLDGKFEKLPKNAWKPFGNGVRGCIGRPFAWQEALLVMAMLLQNFNFVMDDPSYNIAYKQTLTIKPLGFHMRASLRDGLTPTTLERRLAGHGPDETQAAEAKAAAAVQGAGQGKPMTVLYGSNSGTCEAMAHRIAADASQHGFTATTLDCMDTAANGNLPTDQPVIIVTASYEGQAPDNARHLVSYLESIEDKSTLKGVSYAVFGCGHRDWASTFYRIPNLVDEKITENGGRRLASMGTADAGEGDMFVAFETWEDNVLWPALTKEYGTTTDQESGKQGLSLKVSVSTPRTSALRADVEEAEVVSTRLLTAEGEPLKKHIEIKLPSETSYRAGDYLAVLPINPRETVARVMRKFELPWDSHLTIETGGHVPLPTNASLPASTIFGAYVELAQPATKRNILALSEATNDENDKSALKKLATESFEEAVSDKKVSILDLLEQYPSVKLPLGSFLACLPPMRVRQYSISSSPLWNSRNVTLTFSLLEEPSKSGQGKHVGVATSYLNSLQPGDKLHVSVRPSHSSFHLPQDPEKTPVICVAAGTGLAPFRGFIQERAALIEAGRKVAPLTLYFGCREPGRDDLYPEELSQWEKIGAVTVKYAFSRTPDKSNGHKYVQDAMWDDRKDIAEMWRNNAKLFVCGSRKVGAAVEEVAIKLRVRGWELDGVEASEEEARKWWIELRNERYATDVFD</sequence>
<dbReference type="Gene3D" id="3.40.50.360">
    <property type="match status" value="1"/>
</dbReference>
<keyword evidence="6 16" id="KW-0288">FMN</keyword>
<dbReference type="Pfam" id="PF00667">
    <property type="entry name" value="FAD_binding_1"/>
    <property type="match status" value="1"/>
</dbReference>
<gene>
    <name evidence="20" type="ORF">PFICI_14893</name>
</gene>
<keyword evidence="10 16" id="KW-0249">Electron transport</keyword>
<dbReference type="GeneID" id="19279906"/>
<dbReference type="AlphaFoldDB" id="W3WHD1"/>
<dbReference type="InParanoid" id="W3WHD1"/>
<dbReference type="GO" id="GO:0020037">
    <property type="term" value="F:heme binding"/>
    <property type="evidence" value="ECO:0007669"/>
    <property type="project" value="UniProtKB-UniRule"/>
</dbReference>
<accession>W3WHD1</accession>
<dbReference type="InterPro" id="IPR001128">
    <property type="entry name" value="Cyt_P450"/>
</dbReference>
<dbReference type="KEGG" id="pfy:PFICI_14893"/>
<evidence type="ECO:0000256" key="16">
    <source>
        <dbReference type="PIRNR" id="PIRNR000209"/>
    </source>
</evidence>
<dbReference type="STRING" id="1229662.W3WHD1"/>
<keyword evidence="8 16" id="KW-0274">FAD</keyword>
<protein>
    <recommendedName>
        <fullName evidence="16">Bifunctional cytochrome P450/NADPH--P450 reductase</fullName>
    </recommendedName>
    <domain>
        <recommendedName>
            <fullName evidence="16">Cytochrome P450</fullName>
            <ecNumber evidence="16">1.14.14.1</ecNumber>
        </recommendedName>
    </domain>
    <domain>
        <recommendedName>
            <fullName evidence="16">NADPH--cytochrome P450 reductase</fullName>
            <ecNumber evidence="16">1.6.2.4</ecNumber>
        </recommendedName>
    </domain>
</protein>
<dbReference type="HOGENOM" id="CLU_001570_7_0_1"/>
<dbReference type="GO" id="GO:0003958">
    <property type="term" value="F:NADPH-hemoprotein reductase activity"/>
    <property type="evidence" value="ECO:0007669"/>
    <property type="project" value="UniProtKB-UniRule"/>
</dbReference>
<evidence type="ECO:0000256" key="2">
    <source>
        <dbReference type="ARBA" id="ARBA00010018"/>
    </source>
</evidence>
<dbReference type="Pfam" id="PF00175">
    <property type="entry name" value="NAD_binding_1"/>
    <property type="match status" value="1"/>
</dbReference>
<evidence type="ECO:0000256" key="6">
    <source>
        <dbReference type="ARBA" id="ARBA00022643"/>
    </source>
</evidence>
<dbReference type="GO" id="GO:0010181">
    <property type="term" value="F:FMN binding"/>
    <property type="evidence" value="ECO:0007669"/>
    <property type="project" value="UniProtKB-UniRule"/>
</dbReference>
<keyword evidence="11 16" id="KW-0560">Oxidoreductase</keyword>
<dbReference type="EC" id="1.14.14.1" evidence="16"/>
<dbReference type="InterPro" id="IPR036396">
    <property type="entry name" value="Cyt_P450_sf"/>
</dbReference>
<keyword evidence="12 16" id="KW-0408">Iron</keyword>
<comment type="cofactor">
    <cofactor evidence="1 16 17">
        <name>heme</name>
        <dbReference type="ChEBI" id="CHEBI:30413"/>
    </cofactor>
</comment>
<keyword evidence="3 16" id="KW-0813">Transport</keyword>
<dbReference type="InterPro" id="IPR001433">
    <property type="entry name" value="OxRdtase_FAD/NAD-bd"/>
</dbReference>
<feature type="domain" description="Flavodoxin-like" evidence="18">
    <location>
        <begin position="496"/>
        <end position="639"/>
    </location>
</feature>
<evidence type="ECO:0000256" key="5">
    <source>
        <dbReference type="ARBA" id="ARBA00022630"/>
    </source>
</evidence>
<dbReference type="InterPro" id="IPR002401">
    <property type="entry name" value="Cyt_P450_E_grp-I"/>
</dbReference>
<dbReference type="CDD" id="cd11068">
    <property type="entry name" value="CYP120A1"/>
    <property type="match status" value="1"/>
</dbReference>
<dbReference type="Gene3D" id="3.40.50.80">
    <property type="entry name" value="Nucleotide-binding domain of ferredoxin-NADP reductase (FNR) module"/>
    <property type="match status" value="1"/>
</dbReference>
<dbReference type="Gene3D" id="1.20.990.10">
    <property type="entry name" value="NADPH-cytochrome p450 Reductase, Chain A, domain 3"/>
    <property type="match status" value="1"/>
</dbReference>
<dbReference type="Pfam" id="PF00067">
    <property type="entry name" value="p450"/>
    <property type="match status" value="1"/>
</dbReference>
<dbReference type="InterPro" id="IPR003097">
    <property type="entry name" value="CysJ-like_FAD-binding"/>
</dbReference>
<dbReference type="GO" id="GO:0070330">
    <property type="term" value="F:aromatase activity"/>
    <property type="evidence" value="ECO:0007669"/>
    <property type="project" value="UniProtKB-UniRule"/>
</dbReference>
<evidence type="ECO:0000256" key="10">
    <source>
        <dbReference type="ARBA" id="ARBA00022982"/>
    </source>
</evidence>
<dbReference type="SUPFAM" id="SSF63380">
    <property type="entry name" value="Riboflavin synthase domain-like"/>
    <property type="match status" value="1"/>
</dbReference>
<comment type="catalytic activity">
    <reaction evidence="14 16">
        <text>an organic molecule + reduced [NADPH--hemoprotein reductase] + O2 = an alcohol + oxidized [NADPH--hemoprotein reductase] + H2O + H(+)</text>
        <dbReference type="Rhea" id="RHEA:17149"/>
        <dbReference type="Rhea" id="RHEA-COMP:11964"/>
        <dbReference type="Rhea" id="RHEA-COMP:11965"/>
        <dbReference type="ChEBI" id="CHEBI:15377"/>
        <dbReference type="ChEBI" id="CHEBI:15378"/>
        <dbReference type="ChEBI" id="CHEBI:15379"/>
        <dbReference type="ChEBI" id="CHEBI:30879"/>
        <dbReference type="ChEBI" id="CHEBI:57618"/>
        <dbReference type="ChEBI" id="CHEBI:58210"/>
        <dbReference type="ChEBI" id="CHEBI:142491"/>
        <dbReference type="EC" id="1.14.14.1"/>
    </reaction>
</comment>
<evidence type="ECO:0000256" key="7">
    <source>
        <dbReference type="ARBA" id="ARBA00022723"/>
    </source>
</evidence>
<dbReference type="PRINTS" id="PR00385">
    <property type="entry name" value="P450"/>
</dbReference>
<feature type="binding site" description="axial binding residue" evidence="17">
    <location>
        <position position="404"/>
    </location>
    <ligand>
        <name>heme</name>
        <dbReference type="ChEBI" id="CHEBI:30413"/>
    </ligand>
    <ligandPart>
        <name>Fe</name>
        <dbReference type="ChEBI" id="CHEBI:18248"/>
    </ligandPart>
</feature>
<evidence type="ECO:0000256" key="13">
    <source>
        <dbReference type="ARBA" id="ARBA00023033"/>
    </source>
</evidence>
<dbReference type="GO" id="GO:0050660">
    <property type="term" value="F:flavin adenine dinucleotide binding"/>
    <property type="evidence" value="ECO:0007669"/>
    <property type="project" value="TreeGrafter"/>
</dbReference>
<dbReference type="PROSITE" id="PS00086">
    <property type="entry name" value="CYTOCHROME_P450"/>
    <property type="match status" value="1"/>
</dbReference>
<comment type="catalytic activity">
    <reaction evidence="15 16">
        <text>2 oxidized [cytochrome P450] + NADPH = 2 reduced [cytochrome P450] + NADP(+) + H(+)</text>
        <dbReference type="Rhea" id="RHEA:24040"/>
        <dbReference type="Rhea" id="RHEA-COMP:14627"/>
        <dbReference type="Rhea" id="RHEA-COMP:14628"/>
        <dbReference type="ChEBI" id="CHEBI:15378"/>
        <dbReference type="ChEBI" id="CHEBI:55376"/>
        <dbReference type="ChEBI" id="CHEBI:57783"/>
        <dbReference type="ChEBI" id="CHEBI:58349"/>
        <dbReference type="ChEBI" id="CHEBI:60344"/>
        <dbReference type="EC" id="1.6.2.4"/>
    </reaction>
</comment>
<dbReference type="Gene3D" id="1.10.630.10">
    <property type="entry name" value="Cytochrome P450"/>
    <property type="match status" value="1"/>
</dbReference>
<dbReference type="Proteomes" id="UP000030651">
    <property type="component" value="Unassembled WGS sequence"/>
</dbReference>
<dbReference type="GO" id="GO:0005506">
    <property type="term" value="F:iron ion binding"/>
    <property type="evidence" value="ECO:0007669"/>
    <property type="project" value="UniProtKB-UniRule"/>
</dbReference>
<dbReference type="FunFam" id="2.40.30.10:FF:000198">
    <property type="entry name" value="Bifunctional cytochrome P450/NADPH--P450 reductase"/>
    <property type="match status" value="1"/>
</dbReference>
<dbReference type="RefSeq" id="XP_007841665.1">
    <property type="nucleotide sequence ID" value="XM_007843474.1"/>
</dbReference>
<evidence type="ECO:0000256" key="11">
    <source>
        <dbReference type="ARBA" id="ARBA00023002"/>
    </source>
</evidence>
<dbReference type="PROSITE" id="PS50902">
    <property type="entry name" value="FLAVODOXIN_LIKE"/>
    <property type="match status" value="1"/>
</dbReference>
<comment type="similarity">
    <text evidence="2 16">In the N-terminal section; belongs to the cytochrome P450 family.</text>
</comment>
<dbReference type="InterPro" id="IPR008254">
    <property type="entry name" value="Flavodoxin/NO_synth"/>
</dbReference>
<proteinExistence type="inferred from homology"/>
<dbReference type="InterPro" id="IPR017927">
    <property type="entry name" value="FAD-bd_FR_type"/>
</dbReference>
<dbReference type="SUPFAM" id="SSF52343">
    <property type="entry name" value="Ferredoxin reductase-like, C-terminal NADP-linked domain"/>
    <property type="match status" value="1"/>
</dbReference>
<dbReference type="OrthoDB" id="1470350at2759"/>
<keyword evidence="13 16" id="KW-0503">Monooxygenase</keyword>
<keyword evidence="4 16" id="KW-0349">Heme</keyword>
<dbReference type="Pfam" id="PF00258">
    <property type="entry name" value="Flavodoxin_1"/>
    <property type="match status" value="1"/>
</dbReference>
<evidence type="ECO:0000256" key="1">
    <source>
        <dbReference type="ARBA" id="ARBA00001971"/>
    </source>
</evidence>
<keyword evidence="9 16" id="KW-0521">NADP</keyword>
<comment type="cofactor">
    <cofactor evidence="16">
        <name>FAD</name>
        <dbReference type="ChEBI" id="CHEBI:57692"/>
    </cofactor>
    <cofactor evidence="16">
        <name>FMN</name>
        <dbReference type="ChEBI" id="CHEBI:58210"/>
    </cofactor>
</comment>
<dbReference type="PROSITE" id="PS51384">
    <property type="entry name" value="FAD_FR"/>
    <property type="match status" value="1"/>
</dbReference>
<keyword evidence="7 16" id="KW-0479">Metal-binding</keyword>
<dbReference type="EC" id="1.6.2.4" evidence="16"/>
<evidence type="ECO:0000313" key="20">
    <source>
        <dbReference type="EMBL" id="ETS73288.1"/>
    </source>
</evidence>
<dbReference type="Gene3D" id="2.40.30.10">
    <property type="entry name" value="Translation factors"/>
    <property type="match status" value="1"/>
</dbReference>
<evidence type="ECO:0000313" key="21">
    <source>
        <dbReference type="Proteomes" id="UP000030651"/>
    </source>
</evidence>
<keyword evidence="5 16" id="KW-0285">Flavoprotein</keyword>
<evidence type="ECO:0000256" key="15">
    <source>
        <dbReference type="ARBA" id="ARBA00049342"/>
    </source>
</evidence>
<dbReference type="SUPFAM" id="SSF48264">
    <property type="entry name" value="Cytochrome P450"/>
    <property type="match status" value="1"/>
</dbReference>
<evidence type="ECO:0000256" key="9">
    <source>
        <dbReference type="ARBA" id="ARBA00022857"/>
    </source>
</evidence>
<dbReference type="InterPro" id="IPR029039">
    <property type="entry name" value="Flavoprotein-like_sf"/>
</dbReference>
<evidence type="ECO:0000256" key="3">
    <source>
        <dbReference type="ARBA" id="ARBA00022448"/>
    </source>
</evidence>
<evidence type="ECO:0000256" key="8">
    <source>
        <dbReference type="ARBA" id="ARBA00022827"/>
    </source>
</evidence>
<keyword evidence="21" id="KW-1185">Reference proteome</keyword>
<dbReference type="OMA" id="TQLVMKW"/>